<proteinExistence type="predicted"/>
<reference evidence="1" key="1">
    <citation type="submission" date="2018-05" db="EMBL/GenBank/DDBJ databases">
        <authorList>
            <person name="Lanie J.A."/>
            <person name="Ng W.-L."/>
            <person name="Kazmierczak K.M."/>
            <person name="Andrzejewski T.M."/>
            <person name="Davidsen T.M."/>
            <person name="Wayne K.J."/>
            <person name="Tettelin H."/>
            <person name="Glass J.I."/>
            <person name="Rusch D."/>
            <person name="Podicherti R."/>
            <person name="Tsui H.-C.T."/>
            <person name="Winkler M.E."/>
        </authorList>
    </citation>
    <scope>NUCLEOTIDE SEQUENCE</scope>
</reference>
<dbReference type="AlphaFoldDB" id="A0A383AII3"/>
<organism evidence="1">
    <name type="scientific">marine metagenome</name>
    <dbReference type="NCBI Taxonomy" id="408172"/>
    <lineage>
        <taxon>unclassified sequences</taxon>
        <taxon>metagenomes</taxon>
        <taxon>ecological metagenomes</taxon>
    </lineage>
</organism>
<accession>A0A383AII3</accession>
<evidence type="ECO:0000313" key="1">
    <source>
        <dbReference type="EMBL" id="SVE07383.1"/>
    </source>
</evidence>
<gene>
    <name evidence="1" type="ORF">METZ01_LOCUS460237</name>
</gene>
<protein>
    <submittedName>
        <fullName evidence="1">Uncharacterized protein</fullName>
    </submittedName>
</protein>
<sequence>MAEELAFNALSRKDNETYVCSPCGEDEALWDFMKCEHPEWPLPAHYKKMNFEQLERGLSDA</sequence>
<dbReference type="EMBL" id="UINC01192300">
    <property type="protein sequence ID" value="SVE07383.1"/>
    <property type="molecule type" value="Genomic_DNA"/>
</dbReference>
<name>A0A383AII3_9ZZZZ</name>